<name>A0A448X7W3_9PLAT</name>
<organism evidence="1 2">
    <name type="scientific">Protopolystoma xenopodis</name>
    <dbReference type="NCBI Taxonomy" id="117903"/>
    <lineage>
        <taxon>Eukaryota</taxon>
        <taxon>Metazoa</taxon>
        <taxon>Spiralia</taxon>
        <taxon>Lophotrochozoa</taxon>
        <taxon>Platyhelminthes</taxon>
        <taxon>Monogenea</taxon>
        <taxon>Polyopisthocotylea</taxon>
        <taxon>Polystomatidea</taxon>
        <taxon>Polystomatidae</taxon>
        <taxon>Protopolystoma</taxon>
    </lineage>
</organism>
<proteinExistence type="predicted"/>
<evidence type="ECO:0000313" key="2">
    <source>
        <dbReference type="Proteomes" id="UP000784294"/>
    </source>
</evidence>
<comment type="caution">
    <text evidence="1">The sequence shown here is derived from an EMBL/GenBank/DDBJ whole genome shotgun (WGS) entry which is preliminary data.</text>
</comment>
<protein>
    <submittedName>
        <fullName evidence="1">Uncharacterized protein</fullName>
    </submittedName>
</protein>
<dbReference type="EMBL" id="CAAALY010111364">
    <property type="protein sequence ID" value="VEL30330.1"/>
    <property type="molecule type" value="Genomic_DNA"/>
</dbReference>
<sequence length="93" mass="10290">MLGCLEPALDHAFDVDAVCRSFNWLPLPRISCTSTFLTQDVLNSNTFESSGSGTGCCGLPGWMEDLHLNNEQLCCTCQQPAPKHMQTPEEENR</sequence>
<keyword evidence="2" id="KW-1185">Reference proteome</keyword>
<evidence type="ECO:0000313" key="1">
    <source>
        <dbReference type="EMBL" id="VEL30330.1"/>
    </source>
</evidence>
<dbReference type="Proteomes" id="UP000784294">
    <property type="component" value="Unassembled WGS sequence"/>
</dbReference>
<dbReference type="AlphaFoldDB" id="A0A448X7W3"/>
<gene>
    <name evidence="1" type="ORF">PXEA_LOCUS23770</name>
</gene>
<accession>A0A448X7W3</accession>
<reference evidence="1" key="1">
    <citation type="submission" date="2018-11" db="EMBL/GenBank/DDBJ databases">
        <authorList>
            <consortium name="Pathogen Informatics"/>
        </authorList>
    </citation>
    <scope>NUCLEOTIDE SEQUENCE</scope>
</reference>